<feature type="domain" description="NIPSNAP" evidence="1">
    <location>
        <begin position="19"/>
        <end position="115"/>
    </location>
</feature>
<dbReference type="InterPro" id="IPR012577">
    <property type="entry name" value="NIPSNAP"/>
</dbReference>
<evidence type="ECO:0000259" key="1">
    <source>
        <dbReference type="Pfam" id="PF07978"/>
    </source>
</evidence>
<organism evidence="2 3">
    <name type="scientific">Micromonospora echinofusca</name>
    <dbReference type="NCBI Taxonomy" id="47858"/>
    <lineage>
        <taxon>Bacteria</taxon>
        <taxon>Bacillati</taxon>
        <taxon>Actinomycetota</taxon>
        <taxon>Actinomycetes</taxon>
        <taxon>Micromonosporales</taxon>
        <taxon>Micromonosporaceae</taxon>
        <taxon>Micromonospora</taxon>
    </lineage>
</organism>
<dbReference type="RefSeq" id="WP_208814334.1">
    <property type="nucleotide sequence ID" value="NZ_WVUH01000123.1"/>
</dbReference>
<dbReference type="InterPro" id="IPR011008">
    <property type="entry name" value="Dimeric_a/b-barrel"/>
</dbReference>
<comment type="caution">
    <text evidence="2">The sequence shown here is derived from an EMBL/GenBank/DDBJ whole genome shotgun (WGS) entry which is preliminary data.</text>
</comment>
<dbReference type="Gene3D" id="3.30.70.100">
    <property type="match status" value="1"/>
</dbReference>
<dbReference type="Pfam" id="PF07978">
    <property type="entry name" value="NIPSNAP"/>
    <property type="match status" value="1"/>
</dbReference>
<protein>
    <submittedName>
        <fullName evidence="2">NIPSNAP family protein</fullName>
    </submittedName>
</protein>
<sequence length="252" mass="27845">MTARTTGAARPTGTTCTVVELRQYTLHPGRRDDLIDLFEREFVESQEEVGLRILGTFRDLDRPDRFVWLRGFADLASRLTGLTTFYSGPVWRAHRTAANATMIDSDDVLLLRPTPAGRPWSHPGPPPAPVPTGGTGPLVAGMVYPLPVSAGDGLRYLDDEIRPALERVFQVPVWTLCTAPVANDFPALPVREGENVYVWLAAFADDGHHEQATARLTTDPEWRDVLAPRLDGLLAGAPWTLRLRPTARSAFR</sequence>
<reference evidence="2 3" key="1">
    <citation type="submission" date="2019-12" db="EMBL/GenBank/DDBJ databases">
        <title>Whole genome sequencing of endophytic Actinobacterium Micromonospora sp. MPMI6T.</title>
        <authorList>
            <person name="Evv R."/>
            <person name="Podile A.R."/>
        </authorList>
    </citation>
    <scope>NUCLEOTIDE SEQUENCE [LARGE SCALE GENOMIC DNA]</scope>
    <source>
        <strain evidence="2 3">MPMI6</strain>
    </source>
</reference>
<evidence type="ECO:0000313" key="2">
    <source>
        <dbReference type="EMBL" id="MBO4207440.1"/>
    </source>
</evidence>
<evidence type="ECO:0000313" key="3">
    <source>
        <dbReference type="Proteomes" id="UP000823521"/>
    </source>
</evidence>
<dbReference type="EMBL" id="WVUH01000123">
    <property type="protein sequence ID" value="MBO4207440.1"/>
    <property type="molecule type" value="Genomic_DNA"/>
</dbReference>
<keyword evidence="3" id="KW-1185">Reference proteome</keyword>
<gene>
    <name evidence="2" type="ORF">GSF22_15690</name>
</gene>
<name>A0ABS3VSD3_MICEH</name>
<proteinExistence type="predicted"/>
<dbReference type="SUPFAM" id="SSF54909">
    <property type="entry name" value="Dimeric alpha+beta barrel"/>
    <property type="match status" value="1"/>
</dbReference>
<dbReference type="Proteomes" id="UP000823521">
    <property type="component" value="Unassembled WGS sequence"/>
</dbReference>
<accession>A0ABS3VSD3</accession>